<feature type="binding site" evidence="1">
    <location>
        <position position="84"/>
    </location>
    <ligand>
        <name>Mg(2+)</name>
        <dbReference type="ChEBI" id="CHEBI:18420"/>
        <label>1</label>
        <note>catalytic</note>
    </ligand>
</feature>
<dbReference type="SUPFAM" id="SSF56655">
    <property type="entry name" value="Carbohydrate phosphatase"/>
    <property type="match status" value="1"/>
</dbReference>
<comment type="cofactor">
    <cofactor evidence="1">
        <name>Mg(2+)</name>
        <dbReference type="ChEBI" id="CHEBI:18420"/>
    </cofactor>
</comment>
<feature type="binding site" evidence="1">
    <location>
        <position position="66"/>
    </location>
    <ligand>
        <name>Mg(2+)</name>
        <dbReference type="ChEBI" id="CHEBI:18420"/>
        <label>1</label>
        <note>catalytic</note>
    </ligand>
</feature>
<dbReference type="PATRIC" id="fig|199.248.peg.1696"/>
<dbReference type="Gene3D" id="3.30.540.10">
    <property type="entry name" value="Fructose-1,6-Bisphosphatase, subunit A, domain 1"/>
    <property type="match status" value="1"/>
</dbReference>
<dbReference type="CDD" id="cd01638">
    <property type="entry name" value="CysQ"/>
    <property type="match status" value="1"/>
</dbReference>
<dbReference type="AlphaFoldDB" id="A0A0M4SVN8"/>
<dbReference type="GO" id="GO:0000103">
    <property type="term" value="P:sulfate assimilation"/>
    <property type="evidence" value="ECO:0007669"/>
    <property type="project" value="TreeGrafter"/>
</dbReference>
<keyword evidence="1" id="KW-0460">Magnesium</keyword>
<dbReference type="GO" id="GO:0046872">
    <property type="term" value="F:metal ion binding"/>
    <property type="evidence" value="ECO:0007669"/>
    <property type="project" value="UniProtKB-KW"/>
</dbReference>
<gene>
    <name evidence="2" type="primary">cysQ</name>
    <name evidence="2" type="ORF">CCON33237_1643</name>
</gene>
<keyword evidence="1" id="KW-0479">Metal-binding</keyword>
<feature type="binding site" evidence="1">
    <location>
        <position position="209"/>
    </location>
    <ligand>
        <name>Mg(2+)</name>
        <dbReference type="ChEBI" id="CHEBI:18420"/>
        <label>1</label>
        <note>catalytic</note>
    </ligand>
</feature>
<dbReference type="GO" id="GO:0008441">
    <property type="term" value="F:3'(2'),5'-bisphosphate nucleotidase activity"/>
    <property type="evidence" value="ECO:0007669"/>
    <property type="project" value="UniProtKB-EC"/>
</dbReference>
<accession>A0A0M4SVN8</accession>
<dbReference type="Proteomes" id="UP000066049">
    <property type="component" value="Chromosome"/>
</dbReference>
<dbReference type="PROSITE" id="PS00630">
    <property type="entry name" value="IMP_2"/>
    <property type="match status" value="1"/>
</dbReference>
<proteinExistence type="predicted"/>
<name>A0A0M4SVN8_9BACT</name>
<dbReference type="KEGG" id="ccoc:CCON33237_1643"/>
<keyword evidence="2" id="KW-0378">Hydrolase</keyword>
<sequence>MSELLNLAKKAAVNAGAQIMKFYSADNTALKVCLKDDSSPLTSADLAANEVILKELSKSGIKICSEESILQESDKDEFWLVDPLDGTKEFLARNGEFCVCIALIKKARPVLGVIFIPVSKELFYADENGAFKEILGDNDEIIKRVDLNKKDKNLDNLIFSSRRGDAKEIEFIGQSLNFEQRCIGSAIKFCRLVEFGGAYLRFAPSYLWDNAAGEALVNFCGGKVFDANSSKEMSYELADLKSPFFIALSKNTLNLKDKITQLYKQSKT</sequence>
<evidence type="ECO:0000313" key="2">
    <source>
        <dbReference type="EMBL" id="ALF48291.1"/>
    </source>
</evidence>
<protein>
    <submittedName>
        <fullName evidence="2">Adenosine-3'(2'),5'-bisphosphate nucleotidase</fullName>
        <ecNumber evidence="2">3.1.3.7</ecNumber>
    </submittedName>
</protein>
<dbReference type="EMBL" id="CP012541">
    <property type="protein sequence ID" value="ALF48291.1"/>
    <property type="molecule type" value="Genomic_DNA"/>
</dbReference>
<dbReference type="PANTHER" id="PTHR43028">
    <property type="entry name" value="3'(2'),5'-BISPHOSPHATE NUCLEOTIDASE 1"/>
    <property type="match status" value="1"/>
</dbReference>
<organism evidence="2 3">
    <name type="scientific">Campylobacter concisus</name>
    <dbReference type="NCBI Taxonomy" id="199"/>
    <lineage>
        <taxon>Bacteria</taxon>
        <taxon>Pseudomonadati</taxon>
        <taxon>Campylobacterota</taxon>
        <taxon>Epsilonproteobacteria</taxon>
        <taxon>Campylobacterales</taxon>
        <taxon>Campylobacteraceae</taxon>
        <taxon>Campylobacter</taxon>
    </lineage>
</organism>
<dbReference type="Gene3D" id="3.40.190.80">
    <property type="match status" value="1"/>
</dbReference>
<evidence type="ECO:0000256" key="1">
    <source>
        <dbReference type="PIRSR" id="PIRSR600760-2"/>
    </source>
</evidence>
<evidence type="ECO:0000313" key="3">
    <source>
        <dbReference type="Proteomes" id="UP000066049"/>
    </source>
</evidence>
<reference evidence="3" key="1">
    <citation type="submission" date="2015-08" db="EMBL/GenBank/DDBJ databases">
        <title>Comparative genomics of the Campylobacter concisus group.</title>
        <authorList>
            <person name="Miller W.G."/>
            <person name="Yee E."/>
            <person name="Chapman M.H."/>
            <person name="Huynh S."/>
            <person name="Bono J.L."/>
            <person name="On S.L.W."/>
            <person name="St Leger J."/>
            <person name="Foster G."/>
            <person name="Parker C.T."/>
        </authorList>
    </citation>
    <scope>NUCLEOTIDE SEQUENCE [LARGE SCALE GENOMIC DNA]</scope>
    <source>
        <strain evidence="3">ATCC 33237</strain>
    </source>
</reference>
<feature type="binding site" evidence="1">
    <location>
        <position position="85"/>
    </location>
    <ligand>
        <name>Mg(2+)</name>
        <dbReference type="ChEBI" id="CHEBI:18420"/>
        <label>1</label>
        <note>catalytic</note>
    </ligand>
</feature>
<feature type="binding site" evidence="1">
    <location>
        <position position="82"/>
    </location>
    <ligand>
        <name>Mg(2+)</name>
        <dbReference type="ChEBI" id="CHEBI:18420"/>
        <label>1</label>
        <note>catalytic</note>
    </ligand>
</feature>
<dbReference type="PANTHER" id="PTHR43028:SF5">
    <property type="entry name" value="3'(2'),5'-BISPHOSPHATE NUCLEOTIDASE 1"/>
    <property type="match status" value="1"/>
</dbReference>
<dbReference type="InterPro" id="IPR000760">
    <property type="entry name" value="Inositol_monophosphatase-like"/>
</dbReference>
<dbReference type="GO" id="GO:0046854">
    <property type="term" value="P:phosphatidylinositol phosphate biosynthetic process"/>
    <property type="evidence" value="ECO:0007669"/>
    <property type="project" value="InterPro"/>
</dbReference>
<dbReference type="GO" id="GO:0050427">
    <property type="term" value="P:3'-phosphoadenosine 5'-phosphosulfate metabolic process"/>
    <property type="evidence" value="ECO:0007669"/>
    <property type="project" value="TreeGrafter"/>
</dbReference>
<dbReference type="Pfam" id="PF00459">
    <property type="entry name" value="Inositol_P"/>
    <property type="match status" value="1"/>
</dbReference>
<dbReference type="GeneID" id="28663322"/>
<dbReference type="InterPro" id="IPR050725">
    <property type="entry name" value="CysQ/Inositol_MonoPase"/>
</dbReference>
<dbReference type="InterPro" id="IPR020550">
    <property type="entry name" value="Inositol_monophosphatase_CS"/>
</dbReference>
<dbReference type="RefSeq" id="WP_054197206.1">
    <property type="nucleotide sequence ID" value="NZ_CABMKQ010000018.1"/>
</dbReference>
<dbReference type="EC" id="3.1.3.7" evidence="2"/>